<dbReference type="PANTHER" id="PTHR28055">
    <property type="entry name" value="ALTERED INHERITANCE OF MITOCHONDRIA PROTEIN 41, MITOCHONDRIAL"/>
    <property type="match status" value="1"/>
</dbReference>
<dbReference type="SUPFAM" id="SSF89095">
    <property type="entry name" value="GatB/YqeY motif"/>
    <property type="match status" value="1"/>
</dbReference>
<sequence length="147" mass="16609">MTLLAILNNDIKQAMREKDKETLGVLRLMKAAIQNAGIESGRELTEEEELAIVIKEAKQRRDSLKEFEAAGRDDLVEKGHHELSIVERYLPEQLSEEELTEMIEKTMKEANITSMKEFGKLMGILMPKVKGKADGNQVNQIVKSLLS</sequence>
<dbReference type="Gene3D" id="1.10.1510.10">
    <property type="entry name" value="Uncharacterised protein YqeY/AIM41 PF09424, N-terminal domain"/>
    <property type="match status" value="1"/>
</dbReference>
<organism evidence="1 2">
    <name type="scientific">Vagococcus lutrae</name>
    <dbReference type="NCBI Taxonomy" id="81947"/>
    <lineage>
        <taxon>Bacteria</taxon>
        <taxon>Bacillati</taxon>
        <taxon>Bacillota</taxon>
        <taxon>Bacilli</taxon>
        <taxon>Lactobacillales</taxon>
        <taxon>Enterococcaceae</taxon>
        <taxon>Vagococcus</taxon>
    </lineage>
</organism>
<dbReference type="PANTHER" id="PTHR28055:SF1">
    <property type="entry name" value="ALTERED INHERITANCE OF MITOCHONDRIA PROTEIN 41, MITOCHONDRIAL"/>
    <property type="match status" value="1"/>
</dbReference>
<dbReference type="InterPro" id="IPR042184">
    <property type="entry name" value="YqeY/Aim41_N"/>
</dbReference>
<dbReference type="Gene3D" id="1.10.10.410">
    <property type="match status" value="1"/>
</dbReference>
<reference evidence="1" key="1">
    <citation type="submission" date="2023-01" db="EMBL/GenBank/DDBJ databases">
        <title>Oxazolidinone resistance genes in florfenicol resistant enterococci from beef cattle and veal calves at slaughter.</title>
        <authorList>
            <person name="Biggel M."/>
        </authorList>
    </citation>
    <scope>NUCLEOTIDE SEQUENCE</scope>
    <source>
        <strain evidence="1">K204-1</strain>
    </source>
</reference>
<name>A0AAF0BFX4_9ENTE</name>
<dbReference type="GO" id="GO:0016884">
    <property type="term" value="F:carbon-nitrogen ligase activity, with glutamine as amido-N-donor"/>
    <property type="evidence" value="ECO:0007669"/>
    <property type="project" value="InterPro"/>
</dbReference>
<dbReference type="Proteomes" id="UP001179600">
    <property type="component" value="Chromosome"/>
</dbReference>
<dbReference type="GeneID" id="72384174"/>
<proteinExistence type="predicted"/>
<dbReference type="EMBL" id="CP116507">
    <property type="protein sequence ID" value="WCG22429.1"/>
    <property type="molecule type" value="Genomic_DNA"/>
</dbReference>
<dbReference type="InterPro" id="IPR019004">
    <property type="entry name" value="YqeY/Aim41"/>
</dbReference>
<evidence type="ECO:0000313" key="1">
    <source>
        <dbReference type="EMBL" id="WCG22429.1"/>
    </source>
</evidence>
<dbReference type="Pfam" id="PF09424">
    <property type="entry name" value="YqeY"/>
    <property type="match status" value="1"/>
</dbReference>
<gene>
    <name evidence="1" type="ORF">PML95_08510</name>
</gene>
<dbReference type="InterPro" id="IPR003789">
    <property type="entry name" value="Asn/Gln_tRNA_amidoTrase-B-like"/>
</dbReference>
<dbReference type="AlphaFoldDB" id="A0AAF0BFX4"/>
<accession>A0AAF0BFX4</accession>
<dbReference type="RefSeq" id="WP_126763264.1">
    <property type="nucleotide sequence ID" value="NZ_BKBT01000001.1"/>
</dbReference>
<dbReference type="InterPro" id="IPR023168">
    <property type="entry name" value="GatB_Yqey_C_2"/>
</dbReference>
<protein>
    <submittedName>
        <fullName evidence="1">GatB/YqeY domain-containing protein</fullName>
    </submittedName>
</protein>
<evidence type="ECO:0000313" key="2">
    <source>
        <dbReference type="Proteomes" id="UP001179600"/>
    </source>
</evidence>